<evidence type="ECO:0000313" key="1">
    <source>
        <dbReference type="EMBL" id="KAA8896315.1"/>
    </source>
</evidence>
<accession>A0A5J5EL36</accession>
<evidence type="ECO:0000313" key="2">
    <source>
        <dbReference type="Proteomes" id="UP000326924"/>
    </source>
</evidence>
<dbReference type="InParanoid" id="A0A5J5EL36"/>
<reference evidence="1 2" key="1">
    <citation type="submission" date="2019-09" db="EMBL/GenBank/DDBJ databases">
        <title>Draft genome of the ectomycorrhizal ascomycete Sphaerosporella brunnea.</title>
        <authorList>
            <consortium name="DOE Joint Genome Institute"/>
            <person name="Benucci G.M."/>
            <person name="Marozzi G."/>
            <person name="Antonielli L."/>
            <person name="Sanchez S."/>
            <person name="Marco P."/>
            <person name="Wang X."/>
            <person name="Falini L.B."/>
            <person name="Barry K."/>
            <person name="Haridas S."/>
            <person name="Lipzen A."/>
            <person name="Labutti K."/>
            <person name="Grigoriev I.V."/>
            <person name="Murat C."/>
            <person name="Martin F."/>
            <person name="Albertini E."/>
            <person name="Donnini D."/>
            <person name="Bonito G."/>
        </authorList>
    </citation>
    <scope>NUCLEOTIDE SEQUENCE [LARGE SCALE GENOMIC DNA]</scope>
    <source>
        <strain evidence="1 2">Sb_GMNB300</strain>
    </source>
</reference>
<comment type="caution">
    <text evidence="1">The sequence shown here is derived from an EMBL/GenBank/DDBJ whole genome shotgun (WGS) entry which is preliminary data.</text>
</comment>
<dbReference type="Proteomes" id="UP000326924">
    <property type="component" value="Unassembled WGS sequence"/>
</dbReference>
<name>A0A5J5EL36_9PEZI</name>
<protein>
    <submittedName>
        <fullName evidence="1">Uncharacterized protein</fullName>
    </submittedName>
</protein>
<keyword evidence="2" id="KW-1185">Reference proteome</keyword>
<proteinExistence type="predicted"/>
<sequence>MSRAGTPDYFPPGWNSQRFDTCSEEELNTLTDEEYQRIMDGITGESLALHAENRAYGLANGLLKAEDLDKTQKDRPAAFVDAIRSEGLTTWGFVVVRTDFSDSAKWMRFKNRWEEAMEDQMTPSAGTGIDEVKGDLEFVWVEEKSLEGADSAAVRKHIHGMREAGKIPEGLDWPMILVVDSAAMKSLVEAPPLRPLRDHLDPPFVIGVDMDFEPEEQDEEDRYPGEFKVGIATVLSELFPHLATRLLMPHELWPPSEGQGPAADVWMWV</sequence>
<dbReference type="OrthoDB" id="4869816at2759"/>
<dbReference type="EMBL" id="VXIS01000216">
    <property type="protein sequence ID" value="KAA8896315.1"/>
    <property type="molecule type" value="Genomic_DNA"/>
</dbReference>
<gene>
    <name evidence="1" type="ORF">FN846DRAFT_965312</name>
</gene>
<dbReference type="AlphaFoldDB" id="A0A5J5EL36"/>
<organism evidence="1 2">
    <name type="scientific">Sphaerosporella brunnea</name>
    <dbReference type="NCBI Taxonomy" id="1250544"/>
    <lineage>
        <taxon>Eukaryota</taxon>
        <taxon>Fungi</taxon>
        <taxon>Dikarya</taxon>
        <taxon>Ascomycota</taxon>
        <taxon>Pezizomycotina</taxon>
        <taxon>Pezizomycetes</taxon>
        <taxon>Pezizales</taxon>
        <taxon>Pyronemataceae</taxon>
        <taxon>Sphaerosporella</taxon>
    </lineage>
</organism>